<name>I0WM36_RHOOP</name>
<accession>I0WM36</accession>
<dbReference type="PATRIC" id="fig|1165867.3.peg.4803"/>
<reference evidence="2 3" key="1">
    <citation type="journal article" date="2012" name="J. Bacteriol.">
        <title>Draft genome sequence of the nitrophenol-degrading actinomycete Rhodococcus imtechensis RKJ300.</title>
        <authorList>
            <person name="Vikram S."/>
            <person name="Kumar S."/>
            <person name="Subramanian S."/>
            <person name="Raghava G.P."/>
        </authorList>
    </citation>
    <scope>NUCLEOTIDE SEQUENCE [LARGE SCALE GENOMIC DNA]</scope>
    <source>
        <strain evidence="2 3">RKJ300</strain>
    </source>
</reference>
<dbReference type="EMBL" id="AJJH01000134">
    <property type="protein sequence ID" value="EID77452.1"/>
    <property type="molecule type" value="Genomic_DNA"/>
</dbReference>
<gene>
    <name evidence="2" type="ORF">W59_23535</name>
</gene>
<proteinExistence type="predicted"/>
<comment type="caution">
    <text evidence="2">The sequence shown here is derived from an EMBL/GenBank/DDBJ whole genome shotgun (WGS) entry which is preliminary data.</text>
</comment>
<evidence type="ECO:0000313" key="2">
    <source>
        <dbReference type="EMBL" id="EID77452.1"/>
    </source>
</evidence>
<evidence type="ECO:0000256" key="1">
    <source>
        <dbReference type="SAM" id="MobiDB-lite"/>
    </source>
</evidence>
<organism evidence="2 3">
    <name type="scientific">Rhodococcus opacus RKJ300 = JCM 13270</name>
    <dbReference type="NCBI Taxonomy" id="1165867"/>
    <lineage>
        <taxon>Bacteria</taxon>
        <taxon>Bacillati</taxon>
        <taxon>Actinomycetota</taxon>
        <taxon>Actinomycetes</taxon>
        <taxon>Mycobacteriales</taxon>
        <taxon>Nocardiaceae</taxon>
        <taxon>Rhodococcus</taxon>
    </lineage>
</organism>
<feature type="compositionally biased region" description="Low complexity" evidence="1">
    <location>
        <begin position="66"/>
        <end position="78"/>
    </location>
</feature>
<dbReference type="AlphaFoldDB" id="I0WM36"/>
<dbReference type="Proteomes" id="UP000006447">
    <property type="component" value="Unassembled WGS sequence"/>
</dbReference>
<dbReference type="RefSeq" id="WP_007299273.1">
    <property type="nucleotide sequence ID" value="NZ_AJJH01000134.1"/>
</dbReference>
<feature type="region of interest" description="Disordered" evidence="1">
    <location>
        <begin position="62"/>
        <end position="85"/>
    </location>
</feature>
<evidence type="ECO:0000313" key="3">
    <source>
        <dbReference type="Proteomes" id="UP000006447"/>
    </source>
</evidence>
<protein>
    <submittedName>
        <fullName evidence="2">Uncharacterized protein</fullName>
    </submittedName>
</protein>
<sequence length="85" mass="8899">MIDAELIASVGHEMLDVTMPYLSAYLREHAAALGRPRHSWSPGGASTTVVRIADAAGAHGFEDAGASSQTTATAVSSARTRRWAC</sequence>